<dbReference type="Proteomes" id="UP001230649">
    <property type="component" value="Unassembled WGS sequence"/>
</dbReference>
<name>A0ACC2VEG4_9TREE</name>
<accession>A0ACC2VEG4</accession>
<reference evidence="1" key="1">
    <citation type="submission" date="2023-04" db="EMBL/GenBank/DDBJ databases">
        <title>Draft Genome sequencing of Naganishia species isolated from polar environments using Oxford Nanopore Technology.</title>
        <authorList>
            <person name="Leo P."/>
            <person name="Venkateswaran K."/>
        </authorList>
    </citation>
    <scope>NUCLEOTIDE SEQUENCE</scope>
    <source>
        <strain evidence="1">MNA-CCFEE 5262</strain>
    </source>
</reference>
<gene>
    <name evidence="1" type="ORF">QFC20_006202</name>
</gene>
<evidence type="ECO:0000313" key="1">
    <source>
        <dbReference type="EMBL" id="KAJ9097461.1"/>
    </source>
</evidence>
<protein>
    <submittedName>
        <fullName evidence="1">Uncharacterized protein</fullName>
    </submittedName>
</protein>
<evidence type="ECO:0000313" key="2">
    <source>
        <dbReference type="Proteomes" id="UP001230649"/>
    </source>
</evidence>
<organism evidence="1 2">
    <name type="scientific">Naganishia adeliensis</name>
    <dbReference type="NCBI Taxonomy" id="92952"/>
    <lineage>
        <taxon>Eukaryota</taxon>
        <taxon>Fungi</taxon>
        <taxon>Dikarya</taxon>
        <taxon>Basidiomycota</taxon>
        <taxon>Agaricomycotina</taxon>
        <taxon>Tremellomycetes</taxon>
        <taxon>Filobasidiales</taxon>
        <taxon>Filobasidiaceae</taxon>
        <taxon>Naganishia</taxon>
    </lineage>
</organism>
<keyword evidence="2" id="KW-1185">Reference proteome</keyword>
<dbReference type="EMBL" id="JASBWS010000103">
    <property type="protein sequence ID" value="KAJ9097461.1"/>
    <property type="molecule type" value="Genomic_DNA"/>
</dbReference>
<sequence length="1425" mass="156896">MSALEYHQPMQGSGLNITNADYRYQQNQSRFNAMAEQQPYHAQQPQQYRGQPLRRPKSTGELSSLSNGGGYGTPYDGAGDYDYRGDNPQPYQTRQMPSSPYDTPENAPYRNRNSLGDPRSAFPNYPATYNPRYERQENSHAPPAASWERQIPTSTSNPYHGQYTQHPHTPRKHAPQHASPDVRRSIGPGIAVPGFRSQPGSPYIPLIENDSVRTSGSGVFPPRVGGPRKRALSEGEVQLNRQGTLLTPHANEKRASAELGIMLGSGRQKLQKGKLLPQGELPIEERLAKLDQVKLEAKKGRKARVEVDVILESDVMVEGGELRGRLEVRIRKSRRGESLWIGAGKVRLPLFSPYDDSQHPLFASPPNEEGFRLAREGFHVIPFSVRLPINGGAKGGWWGSPATGVKYVVVGSIKLHTPETKKRSIAHFYRPCTIYPYVPPLNIFGSTEHPTEVRTEQGLGWSLSGEKGKVRVIAELPRPDWVAGQNVWIKIFADNQSQKKIRTLNIALLEQVVLFKPPASKRDQEANPSDLSRYSAIPTRKKICEETVEASPGAGAGYVGASGWWTGVQAGERSRWQASLMLPSKLLSIRRSRLIEVSYIIRLTLNNTITLDVPLNIINFLSIDPPPSLNLTMPANATTATDSSRIEMAVDSSVRTNGDFGGKQARYSGQTEESKMEILVSERSSSRASKTRSQVFYPKDRQRAESIYQEDEKRTPRATPRIMPEPPSPYNKPRPLSLSSLPAEPATPATSTFRPSFSKRESTASYFSAVASLAENEDLRVVEARRRHGRQMSLAALTAKPVMDQDEDVTPEGSPAVTPQSGTFAPSISHTATVEDSRHHELEEAERDLEFVRRVSAEYQQDSSMGHQSLSERDSESRFLEEELKEETEHRSRHSESGSQESHGSGLDYHEGLLEPGHSAETLQNGTSPVQDNSHSTNSASPFRLSTQSLEMLQPEEAEHDRDTELGKSIREQRHGSIAASAMSGVSGVETEIGQVVQAIRRDLSIRQTPANGKEALEFRLRQARSRDPSIDSGPGRSNSLAPPLLIPPQIGRRPSASPSWTRKDSFLSPSMSAPRANFIAVDTIIEQDDPSISDVQLAETEGTLEATVVPSVELAAEISDPRAGQSPASSPARQPLRIVTPVDGISESPGLTPSIAEESASSHGGSRASTPRQETWDSEDEDALQVIDDGPAPLSPTDRALEQLMLEADETMASLGLDSVSRKNVGLRYSSNKDFNRTSAPRSSAGPRQRNSFSSTAPGSPLSQYSESLDHGHELQRSPESTPVKQQTTPTRRSHTAILGAARNRFSNRTSGTSHTTDYMTHSPGSSTSSQHMIVTPGRYHQREFEGQYHLEDIPEIRSMASDPSLGKKAADERSITSISTSATTMGAGFLERKSSSRVFPYSQQMTGYTNQQLRPINSRSDEY</sequence>
<comment type="caution">
    <text evidence="1">The sequence shown here is derived from an EMBL/GenBank/DDBJ whole genome shotgun (WGS) entry which is preliminary data.</text>
</comment>
<proteinExistence type="predicted"/>